<dbReference type="RefSeq" id="WP_015827858.1">
    <property type="nucleotide sequence ID" value="NC_012982.1"/>
</dbReference>
<accession>C6XLA9</accession>
<organism evidence="2 3">
    <name type="scientific">Hirschia baltica (strain ATCC 49814 / DSM 5838 / IFAM 1418)</name>
    <dbReference type="NCBI Taxonomy" id="582402"/>
    <lineage>
        <taxon>Bacteria</taxon>
        <taxon>Pseudomonadati</taxon>
        <taxon>Pseudomonadota</taxon>
        <taxon>Alphaproteobacteria</taxon>
        <taxon>Hyphomonadales</taxon>
        <taxon>Hyphomonadaceae</taxon>
        <taxon>Hirschia</taxon>
    </lineage>
</organism>
<name>C6XLA9_HIRBI</name>
<evidence type="ECO:0000313" key="3">
    <source>
        <dbReference type="Proteomes" id="UP000002745"/>
    </source>
</evidence>
<sequence length="114" mass="12414">MFSWSKQKFTILAVVSSLAGAQFASAEIQMADQCVDPENIIPVVFDDGSLSGRYAIPDSRGQGDFSSAWIVSEKELDAIPVCGEVESEDVKYTPATYEDIPEPADTTDQSQLLF</sequence>
<evidence type="ECO:0000313" key="2">
    <source>
        <dbReference type="EMBL" id="ACT59708.1"/>
    </source>
</evidence>
<protein>
    <submittedName>
        <fullName evidence="2">Uncharacterized protein</fullName>
    </submittedName>
</protein>
<dbReference type="Proteomes" id="UP000002745">
    <property type="component" value="Chromosome"/>
</dbReference>
<dbReference type="STRING" id="582402.Hbal_2025"/>
<proteinExistence type="predicted"/>
<feature type="signal peptide" evidence="1">
    <location>
        <begin position="1"/>
        <end position="26"/>
    </location>
</feature>
<dbReference type="KEGG" id="hba:Hbal_2025"/>
<dbReference type="AlphaFoldDB" id="C6XLA9"/>
<reference evidence="3" key="1">
    <citation type="journal article" date="2011" name="J. Bacteriol.">
        <title>Genome sequences of eight morphologically diverse alphaproteobacteria.</title>
        <authorList>
            <consortium name="US DOE Joint Genome Institute"/>
            <person name="Brown P.J."/>
            <person name="Kysela D.T."/>
            <person name="Buechlein A."/>
            <person name="Hemmerich C."/>
            <person name="Brun Y.V."/>
        </authorList>
    </citation>
    <scope>NUCLEOTIDE SEQUENCE [LARGE SCALE GENOMIC DNA]</scope>
    <source>
        <strain evidence="3">ATCC 49814 / DSM 5838 / IFAM 1418</strain>
    </source>
</reference>
<feature type="chain" id="PRO_5002974064" evidence="1">
    <location>
        <begin position="27"/>
        <end position="114"/>
    </location>
</feature>
<evidence type="ECO:0000256" key="1">
    <source>
        <dbReference type="SAM" id="SignalP"/>
    </source>
</evidence>
<dbReference type="EMBL" id="CP001678">
    <property type="protein sequence ID" value="ACT59708.1"/>
    <property type="molecule type" value="Genomic_DNA"/>
</dbReference>
<dbReference type="HOGENOM" id="CLU_2117653_0_0_5"/>
<keyword evidence="3" id="KW-1185">Reference proteome</keyword>
<keyword evidence="1" id="KW-0732">Signal</keyword>
<gene>
    <name evidence="2" type="ordered locus">Hbal_2025</name>
</gene>